<feature type="region of interest" description="Disordered" evidence="1">
    <location>
        <begin position="1002"/>
        <end position="1052"/>
    </location>
</feature>
<feature type="compositionally biased region" description="Polar residues" evidence="1">
    <location>
        <begin position="802"/>
        <end position="817"/>
    </location>
</feature>
<dbReference type="Gene3D" id="3.10.20.90">
    <property type="entry name" value="Phosphatidylinositol 3-kinase Catalytic Subunit, Chain A, domain 1"/>
    <property type="match status" value="1"/>
</dbReference>
<dbReference type="InterPro" id="IPR029071">
    <property type="entry name" value="Ubiquitin-like_domsf"/>
</dbReference>
<feature type="domain" description="PH" evidence="2">
    <location>
        <begin position="359"/>
        <end position="470"/>
    </location>
</feature>
<dbReference type="CDD" id="cd16138">
    <property type="entry name" value="RA_MRL_MIG10"/>
    <property type="match status" value="1"/>
</dbReference>
<dbReference type="KEGG" id="tnl:113495642"/>
<dbReference type="GeneID" id="113495642"/>
<feature type="compositionally biased region" description="Low complexity" evidence="1">
    <location>
        <begin position="532"/>
        <end position="555"/>
    </location>
</feature>
<dbReference type="GO" id="GO:0071944">
    <property type="term" value="C:cell periphery"/>
    <property type="evidence" value="ECO:0007669"/>
    <property type="project" value="UniProtKB-ARBA"/>
</dbReference>
<dbReference type="CDD" id="cd01259">
    <property type="entry name" value="PH_APBB1IP"/>
    <property type="match status" value="1"/>
</dbReference>
<dbReference type="InterPro" id="IPR000159">
    <property type="entry name" value="RA_dom"/>
</dbReference>
<gene>
    <name evidence="5" type="primary">LOC113495642</name>
</gene>
<organism evidence="4 5">
    <name type="scientific">Trichoplusia ni</name>
    <name type="common">Cabbage looper</name>
    <dbReference type="NCBI Taxonomy" id="7111"/>
    <lineage>
        <taxon>Eukaryota</taxon>
        <taxon>Metazoa</taxon>
        <taxon>Ecdysozoa</taxon>
        <taxon>Arthropoda</taxon>
        <taxon>Hexapoda</taxon>
        <taxon>Insecta</taxon>
        <taxon>Pterygota</taxon>
        <taxon>Neoptera</taxon>
        <taxon>Endopterygota</taxon>
        <taxon>Lepidoptera</taxon>
        <taxon>Glossata</taxon>
        <taxon>Ditrysia</taxon>
        <taxon>Noctuoidea</taxon>
        <taxon>Noctuidae</taxon>
        <taxon>Plusiinae</taxon>
        <taxon>Trichoplusia</taxon>
    </lineage>
</organism>
<dbReference type="SMART" id="SM00314">
    <property type="entry name" value="RA"/>
    <property type="match status" value="1"/>
</dbReference>
<feature type="region of interest" description="Disordered" evidence="1">
    <location>
        <begin position="858"/>
        <end position="945"/>
    </location>
</feature>
<dbReference type="PANTHER" id="PTHR11243:SF23">
    <property type="entry name" value="LD06925P"/>
    <property type="match status" value="1"/>
</dbReference>
<dbReference type="InterPro" id="IPR039664">
    <property type="entry name" value="GRB/APBB1IP"/>
</dbReference>
<dbReference type="Proteomes" id="UP000322000">
    <property type="component" value="Chromosome 7"/>
</dbReference>
<feature type="compositionally biased region" description="Polar residues" evidence="1">
    <location>
        <begin position="518"/>
        <end position="531"/>
    </location>
</feature>
<reference evidence="5" key="1">
    <citation type="submission" date="2025-08" db="UniProtKB">
        <authorList>
            <consortium name="RefSeq"/>
        </authorList>
    </citation>
    <scope>IDENTIFICATION</scope>
</reference>
<dbReference type="PROSITE" id="PS50200">
    <property type="entry name" value="RA"/>
    <property type="match status" value="1"/>
</dbReference>
<dbReference type="Pfam" id="PF00169">
    <property type="entry name" value="PH"/>
    <property type="match status" value="1"/>
</dbReference>
<dbReference type="RefSeq" id="XP_026730281.1">
    <property type="nucleotide sequence ID" value="XM_026874480.1"/>
</dbReference>
<dbReference type="InterPro" id="IPR011993">
    <property type="entry name" value="PH-like_dom_sf"/>
</dbReference>
<feature type="domain" description="Ras-associating" evidence="3">
    <location>
        <begin position="218"/>
        <end position="304"/>
    </location>
</feature>
<evidence type="ECO:0000259" key="2">
    <source>
        <dbReference type="PROSITE" id="PS50003"/>
    </source>
</evidence>
<evidence type="ECO:0000259" key="3">
    <source>
        <dbReference type="PROSITE" id="PS50200"/>
    </source>
</evidence>
<dbReference type="SUPFAM" id="SSF50729">
    <property type="entry name" value="PH domain-like"/>
    <property type="match status" value="1"/>
</dbReference>
<evidence type="ECO:0000313" key="4">
    <source>
        <dbReference type="Proteomes" id="UP000322000"/>
    </source>
</evidence>
<accession>A0A7E5VQ41</accession>
<feature type="region of interest" description="Disordered" evidence="1">
    <location>
        <begin position="727"/>
        <end position="759"/>
    </location>
</feature>
<feature type="compositionally biased region" description="Low complexity" evidence="1">
    <location>
        <begin position="166"/>
        <end position="176"/>
    </location>
</feature>
<dbReference type="PANTHER" id="PTHR11243">
    <property type="entry name" value="GROWTH FACTOR RECEPTOR-BOUND PROTEIN"/>
    <property type="match status" value="1"/>
</dbReference>
<feature type="region of interest" description="Disordered" evidence="1">
    <location>
        <begin position="504"/>
        <end position="555"/>
    </location>
</feature>
<feature type="compositionally biased region" description="Polar residues" evidence="1">
    <location>
        <begin position="1037"/>
        <end position="1052"/>
    </location>
</feature>
<name>A0A7E5VQ41_TRINI</name>
<feature type="compositionally biased region" description="Basic and acidic residues" evidence="1">
    <location>
        <begin position="1012"/>
        <end position="1021"/>
    </location>
</feature>
<proteinExistence type="predicted"/>
<feature type="region of interest" description="Disordered" evidence="1">
    <location>
        <begin position="122"/>
        <end position="176"/>
    </location>
</feature>
<feature type="compositionally biased region" description="Basic and acidic residues" evidence="1">
    <location>
        <begin position="865"/>
        <end position="875"/>
    </location>
</feature>
<protein>
    <submittedName>
        <fullName evidence="5">Amyloid beta A4 precursor protein-binding family B member 1-interacting protein isoform X1</fullName>
    </submittedName>
</protein>
<dbReference type="CTD" id="33003"/>
<dbReference type="AlphaFoldDB" id="A0A7E5VQ41"/>
<dbReference type="FunCoup" id="A0A7E5VQ41">
    <property type="interactions" value="5"/>
</dbReference>
<feature type="compositionally biased region" description="Polar residues" evidence="1">
    <location>
        <begin position="136"/>
        <end position="165"/>
    </location>
</feature>
<dbReference type="InParanoid" id="A0A7E5VQ41"/>
<feature type="region of interest" description="Disordered" evidence="1">
    <location>
        <begin position="644"/>
        <end position="679"/>
    </location>
</feature>
<dbReference type="GO" id="GO:0048699">
    <property type="term" value="P:generation of neurons"/>
    <property type="evidence" value="ECO:0007669"/>
    <property type="project" value="UniProtKB-ARBA"/>
</dbReference>
<dbReference type="Gene3D" id="2.30.29.30">
    <property type="entry name" value="Pleckstrin-homology domain (PH domain)/Phosphotyrosine-binding domain (PTB)"/>
    <property type="match status" value="1"/>
</dbReference>
<evidence type="ECO:0000313" key="5">
    <source>
        <dbReference type="RefSeq" id="XP_026730281.1"/>
    </source>
</evidence>
<dbReference type="SUPFAM" id="SSF54236">
    <property type="entry name" value="Ubiquitin-like"/>
    <property type="match status" value="1"/>
</dbReference>
<dbReference type="InterPro" id="IPR001849">
    <property type="entry name" value="PH_domain"/>
</dbReference>
<dbReference type="Pfam" id="PF21989">
    <property type="entry name" value="RA_2"/>
    <property type="match status" value="1"/>
</dbReference>
<sequence length="1052" mass="116138">MMDVQLNESSKWQRGGFLSSLNKSFRLASGKTRSVNNSPTENKSIEQMLDMSSTTTGLNSSNEGASATLRPLEIVAPRIDTYRFSMANMEETQDADLDAILGELCALDSEYDEEISRMSVLSSASKSRADGAGEGSQRQDGQSDGASSIARTDSPDNDSAFSDTVSMLSSESSASSSTSTKCKALKLNLHQTQKGASFQQKADKIKLALERMREANIKKLFIKAFSMDGSSKSLLVDEKMSCGYVARLLADKNHVSMEPKWAIVEHLPDLHMERVYEDHEMLVDNLMLWTRESKNKILFAERPDKISLFQTPEKFLLTEDDRGWSSEHDEHSRQVIIEEFFGQSGGTTSTIPSVSGHPVPPMEGPLYLKNDAKKGWKKIYCVLRPSGLYYSPKDKVKTLKELVCLATFDTNEVYIGLNWKKKYKSPTDHCFAIKHPRLQQPKSVKFIKFLCADDQRTLERWVTAMRIAKHGRQLLENYRSLVEELTQEDLDHLAHARSCSITSIPTKTNGMPPVGINSPAQSTSSNVSVANSDISSGRHSRASSSSSSGCLSDGGTASESAFDCEFPMGTIKRKPSMKPNIPLTWMTRQLKEMVEKGGDCGAEDEGGGDSGTLTRRPRPTRDDSTLKRHHTIDTSEQVVYSTATNPRLSGTGSPVHRDPPSPTYGHYESIPRDTLYRNSSSDTGSALYGYTTIYDKAPRAPVVSTLEDLPPPPPPTEDVTDAMFCSTLSLDSLPPPPPPLEPIEDLSGSQLSLPPPPPEHAIEAAAAAAAAAGRVHDIVTQLTAHQSEQAARAGQAKVTLRNPDQSRTFPRQPSLDSVHSEASRTSSLHSDKSIYGQQNVAYGACLAELQIKKLSNGSPSIQKKLNTEPGKERTGSIKKVNFADDLPTCSDSKKNKKISFNLKEQPPLSPRKPPPPKRNESTKLSSPKKLADSNSNPPKEFLRDLQRVMRKKWQVAQKCKLEPATTPHEVLGFREYPLSEDYKETSVSMWVQEHYGGVVEDPFYENVFGREPPPRREEPKPIKKRPPPAPPRRSESTHLSTHPLSSAPQPTV</sequence>
<feature type="region of interest" description="Disordered" evidence="1">
    <location>
        <begin position="597"/>
        <end position="629"/>
    </location>
</feature>
<dbReference type="OrthoDB" id="6235964at2759"/>
<dbReference type="PROSITE" id="PS50003">
    <property type="entry name" value="PH_DOMAIN"/>
    <property type="match status" value="1"/>
</dbReference>
<keyword evidence="4" id="KW-1185">Reference proteome</keyword>
<feature type="region of interest" description="Disordered" evidence="1">
    <location>
        <begin position="784"/>
        <end position="830"/>
    </location>
</feature>
<evidence type="ECO:0000256" key="1">
    <source>
        <dbReference type="SAM" id="MobiDB-lite"/>
    </source>
</evidence>
<dbReference type="GO" id="GO:0007165">
    <property type="term" value="P:signal transduction"/>
    <property type="evidence" value="ECO:0007669"/>
    <property type="project" value="InterPro"/>
</dbReference>
<dbReference type="InterPro" id="IPR039665">
    <property type="entry name" value="PH_APBB1IP"/>
</dbReference>
<dbReference type="SMART" id="SM00233">
    <property type="entry name" value="PH"/>
    <property type="match status" value="1"/>
</dbReference>